<name>E8ZGQ9_MYCHL</name>
<dbReference type="AlphaFoldDB" id="E8ZGQ9"/>
<reference evidence="2 3" key="1">
    <citation type="journal article" date="2011" name="J. Bacteriol.">
        <title>Complete genome sequence of Mycoplasma haemofelis, a hemotropic mycoplasma.</title>
        <authorList>
            <person name="Barker E.N."/>
            <person name="Helps C.R."/>
            <person name="Peters I.R."/>
            <person name="Darby A.C."/>
            <person name="Radford A.D."/>
            <person name="Tasker S."/>
        </authorList>
    </citation>
    <scope>NUCLEOTIDE SEQUENCE [LARGE SCALE GENOMIC DNA]</scope>
    <source>
        <strain evidence="2 3">Langford 1</strain>
    </source>
</reference>
<accession>E8ZGQ9</accession>
<dbReference type="KEGG" id="mha:HF1_03220"/>
<evidence type="ECO:0000313" key="2">
    <source>
        <dbReference type="EMBL" id="CBY92330.1"/>
    </source>
</evidence>
<organism evidence="2 3">
    <name type="scientific">Mycoplasma haemofelis (strain Langford 1)</name>
    <name type="common">Haemobartonella felis</name>
    <dbReference type="NCBI Taxonomy" id="941640"/>
    <lineage>
        <taxon>Bacteria</taxon>
        <taxon>Bacillati</taxon>
        <taxon>Mycoplasmatota</taxon>
        <taxon>Mollicutes</taxon>
        <taxon>Mycoplasmataceae</taxon>
        <taxon>Mycoplasma</taxon>
    </lineage>
</organism>
<keyword evidence="3" id="KW-1185">Reference proteome</keyword>
<protein>
    <submittedName>
        <fullName evidence="2">Uncharacterized protein</fullName>
    </submittedName>
</protein>
<gene>
    <name evidence="2" type="ordered locus">HF1_03220</name>
</gene>
<dbReference type="Proteomes" id="UP000008637">
    <property type="component" value="Chromosome"/>
</dbReference>
<proteinExistence type="predicted"/>
<dbReference type="OrthoDB" id="9827687at2"/>
<feature type="region of interest" description="Disordered" evidence="1">
    <location>
        <begin position="61"/>
        <end position="87"/>
    </location>
</feature>
<evidence type="ECO:0000256" key="1">
    <source>
        <dbReference type="SAM" id="MobiDB-lite"/>
    </source>
</evidence>
<dbReference type="EMBL" id="FR773153">
    <property type="protein sequence ID" value="CBY92330.1"/>
    <property type="molecule type" value="Genomic_DNA"/>
</dbReference>
<sequence length="217" mass="24206">MSKSLALSLGGLGAGAAGVGGLLTFKPWETQETFATKYKHALLDTSKDSDSWNNKYTALKQATPKHPKLLKAVSESKKSPSPNDAEAKKLMREGCKAIYESPHEKSEYLNDFKKYCSKTNQEASTNTTWNTDNVTTSGSGTNKWDTSLTSLKSHNFSQKGNLVEALVKLKEDIKEKSTFEQTHRERLKNWCDKVKTETFMGSDSLEFKNQDLYCKGS</sequence>
<dbReference type="HOGENOM" id="CLU_096783_0_0_14"/>
<evidence type="ECO:0000313" key="3">
    <source>
        <dbReference type="Proteomes" id="UP000008637"/>
    </source>
</evidence>